<proteinExistence type="predicted"/>
<protein>
    <recommendedName>
        <fullName evidence="6">V-SNARE coiled-coil homology domain-containing protein</fullName>
    </recommendedName>
</protein>
<dbReference type="AlphaFoldDB" id="A0A1X0QCL6"/>
<keyword evidence="1" id="KW-0472">Membrane</keyword>
<name>A0A1X0QCL6_9MICR</name>
<evidence type="ECO:0000313" key="2">
    <source>
        <dbReference type="EMBL" id="ORD97531.1"/>
    </source>
</evidence>
<evidence type="ECO:0000313" key="5">
    <source>
        <dbReference type="Proteomes" id="UP000192501"/>
    </source>
</evidence>
<dbReference type="Proteomes" id="UP000192501">
    <property type="component" value="Unassembled WGS sequence"/>
</dbReference>
<evidence type="ECO:0000313" key="3">
    <source>
        <dbReference type="EMBL" id="ORE00474.1"/>
    </source>
</evidence>
<dbReference type="VEuPathDB" id="MicrosporidiaDB:A0H76_673"/>
<organism evidence="2 4">
    <name type="scientific">Hepatospora eriocheir</name>
    <dbReference type="NCBI Taxonomy" id="1081669"/>
    <lineage>
        <taxon>Eukaryota</taxon>
        <taxon>Fungi</taxon>
        <taxon>Fungi incertae sedis</taxon>
        <taxon>Microsporidia</taxon>
        <taxon>Hepatosporidae</taxon>
        <taxon>Hepatospora</taxon>
    </lineage>
</organism>
<evidence type="ECO:0008006" key="6">
    <source>
        <dbReference type="Google" id="ProtNLM"/>
    </source>
</evidence>
<keyword evidence="1" id="KW-0812">Transmembrane</keyword>
<evidence type="ECO:0000313" key="4">
    <source>
        <dbReference type="Proteomes" id="UP000192356"/>
    </source>
</evidence>
<sequence>MNDDLTLQVDAQVNLLQEKLKDRLKQAQDLSDLNNQVFENSLQLEETSSNLKSTSIKTKWVYLLDYLKYISIGIAIIGLLFLLVYKAFSG</sequence>
<comment type="caution">
    <text evidence="2">The sequence shown here is derived from an EMBL/GenBank/DDBJ whole genome shotgun (WGS) entry which is preliminary data.</text>
</comment>
<gene>
    <name evidence="3" type="ORF">A0H76_673</name>
    <name evidence="2" type="ORF">HERIO_604</name>
</gene>
<keyword evidence="1" id="KW-1133">Transmembrane helix</keyword>
<keyword evidence="4" id="KW-1185">Reference proteome</keyword>
<accession>A0A1X0QCL6</accession>
<feature type="transmembrane region" description="Helical" evidence="1">
    <location>
        <begin position="66"/>
        <end position="85"/>
    </location>
</feature>
<evidence type="ECO:0000256" key="1">
    <source>
        <dbReference type="SAM" id="Phobius"/>
    </source>
</evidence>
<dbReference type="VEuPathDB" id="MicrosporidiaDB:HERIO_604"/>
<dbReference type="EMBL" id="LVKB01000019">
    <property type="protein sequence ID" value="ORD97531.1"/>
    <property type="molecule type" value="Genomic_DNA"/>
</dbReference>
<reference evidence="4 5" key="1">
    <citation type="journal article" date="2017" name="Environ. Microbiol.">
        <title>Decay of the glycolytic pathway and adaptation to intranuclear parasitism within Enterocytozoonidae microsporidia.</title>
        <authorList>
            <person name="Wiredu Boakye D."/>
            <person name="Jaroenlak P."/>
            <person name="Prachumwat A."/>
            <person name="Williams T.A."/>
            <person name="Bateman K.S."/>
            <person name="Itsathitphaisarn O."/>
            <person name="Sritunyalucksana K."/>
            <person name="Paszkiewicz K.H."/>
            <person name="Moore K.A."/>
            <person name="Stentiford G.D."/>
            <person name="Williams B.A."/>
        </authorList>
    </citation>
    <scope>NUCLEOTIDE SEQUENCE [LARGE SCALE GENOMIC DNA]</scope>
    <source>
        <strain evidence="3">Canceri</strain>
        <strain evidence="5">canceri</strain>
        <strain evidence="2 4">GB1</strain>
    </source>
</reference>
<dbReference type="EMBL" id="LTAI01000017">
    <property type="protein sequence ID" value="ORE00474.1"/>
    <property type="molecule type" value="Genomic_DNA"/>
</dbReference>
<dbReference type="Proteomes" id="UP000192356">
    <property type="component" value="Unassembled WGS sequence"/>
</dbReference>
<dbReference type="OrthoDB" id="2194405at2759"/>